<protein>
    <recommendedName>
        <fullName evidence="3">Heparinase II/III-like protein</fullName>
    </recommendedName>
</protein>
<dbReference type="RefSeq" id="WP_203655143.1">
    <property type="nucleotide sequence ID" value="NZ_BAAAZM010000002.1"/>
</dbReference>
<proteinExistence type="predicted"/>
<dbReference type="PANTHER" id="PTHR40616:SF1">
    <property type="entry name" value="LINALOOL DEHYDRATASE_ISOMERASE DOMAIN-CONTAINING PROTEIN"/>
    <property type="match status" value="1"/>
</dbReference>
<accession>A0A8J3IWR1</accession>
<dbReference type="EMBL" id="BOMB01000004">
    <property type="protein sequence ID" value="GID10050.1"/>
    <property type="molecule type" value="Genomic_DNA"/>
</dbReference>
<organism evidence="1 2">
    <name type="scientific">Actinocatenispora rupis</name>
    <dbReference type="NCBI Taxonomy" id="519421"/>
    <lineage>
        <taxon>Bacteria</taxon>
        <taxon>Bacillati</taxon>
        <taxon>Actinomycetota</taxon>
        <taxon>Actinomycetes</taxon>
        <taxon>Micromonosporales</taxon>
        <taxon>Micromonosporaceae</taxon>
        <taxon>Actinocatenispora</taxon>
    </lineage>
</organism>
<dbReference type="PANTHER" id="PTHR40616">
    <property type="entry name" value="LINALOOL DEHYDRATASE_ISOMERASE DOMAIN-CONTAINING PROTEIN"/>
    <property type="match status" value="1"/>
</dbReference>
<name>A0A8J3IWR1_9ACTN</name>
<dbReference type="AlphaFoldDB" id="A0A8J3IWR1"/>
<reference evidence="1" key="1">
    <citation type="submission" date="2021-01" db="EMBL/GenBank/DDBJ databases">
        <title>Whole genome shotgun sequence of Actinocatenispora rupis NBRC 107355.</title>
        <authorList>
            <person name="Komaki H."/>
            <person name="Tamura T."/>
        </authorList>
    </citation>
    <scope>NUCLEOTIDE SEQUENCE</scope>
    <source>
        <strain evidence="1">NBRC 107355</strain>
    </source>
</reference>
<evidence type="ECO:0000313" key="1">
    <source>
        <dbReference type="EMBL" id="GID10050.1"/>
    </source>
</evidence>
<sequence>MKDKRFLADSDEHYEPDVRLPWSVSRSNGYHTRIPAGTRVHETRGAADYALVLLADGAPDRIRRAHDVLDALLDLQNTDPTAEHYGLWGYFREEPAEQMAPADWNWADFIGVRLAQVLAAHAAALDPPVRTRVEEGLRHAALAIFRRNVGAAYTNIALLGAVTCAAAGELLAMPYLVGYARIRLTRILERLDADGGFAEYNSPTYSPFLLDIAERSAVIVADAEVAALVEQVRVRAWEALAERFHPGTGQLAGPQARAYEDWLRPGIAQYLAEQTGAPVEPHAGVPEDPTPRVAPALPCPPHLAPRFACLPTDPHVVRTGFGIGNRGVELVGTTWLTADACLGTTNEEFAWTQRRPLLGYWRTATDPAVVLRARILLNGHDLTAAWCRQVQDGPRVLSAWWLSYDSGDFHPNLDKPADSLFAVEDLRLRVSLRGTGVSGRANGADTFTLAAGERHATVHTGQADFLGTQAEWTLSEVDGEVAAEAVLYSGERRTVDFHDAVLRAGFAVELHAATEPHTDAPVRRDDGADAIAWRWADLAVDTPARPTPFA</sequence>
<dbReference type="Proteomes" id="UP000612808">
    <property type="component" value="Unassembled WGS sequence"/>
</dbReference>
<evidence type="ECO:0000313" key="2">
    <source>
        <dbReference type="Proteomes" id="UP000612808"/>
    </source>
</evidence>
<comment type="caution">
    <text evidence="1">The sequence shown here is derived from an EMBL/GenBank/DDBJ whole genome shotgun (WGS) entry which is preliminary data.</text>
</comment>
<gene>
    <name evidence="1" type="ORF">Aru02nite_09390</name>
</gene>
<keyword evidence="2" id="KW-1185">Reference proteome</keyword>
<evidence type="ECO:0008006" key="3">
    <source>
        <dbReference type="Google" id="ProtNLM"/>
    </source>
</evidence>